<keyword evidence="3" id="KW-1185">Reference proteome</keyword>
<comment type="caution">
    <text evidence="2">The sequence shown here is derived from an EMBL/GenBank/DDBJ whole genome shotgun (WGS) entry which is preliminary data.</text>
</comment>
<evidence type="ECO:0000313" key="3">
    <source>
        <dbReference type="Proteomes" id="UP001516400"/>
    </source>
</evidence>
<dbReference type="EMBL" id="JABFTP020000144">
    <property type="protein sequence ID" value="KAL3282292.1"/>
    <property type="molecule type" value="Genomic_DNA"/>
</dbReference>
<organism evidence="2 3">
    <name type="scientific">Cryptolaemus montrouzieri</name>
    <dbReference type="NCBI Taxonomy" id="559131"/>
    <lineage>
        <taxon>Eukaryota</taxon>
        <taxon>Metazoa</taxon>
        <taxon>Ecdysozoa</taxon>
        <taxon>Arthropoda</taxon>
        <taxon>Hexapoda</taxon>
        <taxon>Insecta</taxon>
        <taxon>Pterygota</taxon>
        <taxon>Neoptera</taxon>
        <taxon>Endopterygota</taxon>
        <taxon>Coleoptera</taxon>
        <taxon>Polyphaga</taxon>
        <taxon>Cucujiformia</taxon>
        <taxon>Coccinelloidea</taxon>
        <taxon>Coccinellidae</taxon>
        <taxon>Scymninae</taxon>
        <taxon>Scymnini</taxon>
        <taxon>Cryptolaemus</taxon>
    </lineage>
</organism>
<feature type="region of interest" description="Disordered" evidence="1">
    <location>
        <begin position="144"/>
        <end position="164"/>
    </location>
</feature>
<proteinExistence type="predicted"/>
<gene>
    <name evidence="2" type="ORF">HHI36_005480</name>
</gene>
<evidence type="ECO:0000313" key="2">
    <source>
        <dbReference type="EMBL" id="KAL3282292.1"/>
    </source>
</evidence>
<protein>
    <submittedName>
        <fullName evidence="2">Uncharacterized protein</fullName>
    </submittedName>
</protein>
<evidence type="ECO:0000256" key="1">
    <source>
        <dbReference type="SAM" id="MobiDB-lite"/>
    </source>
</evidence>
<dbReference type="Proteomes" id="UP001516400">
    <property type="component" value="Unassembled WGS sequence"/>
</dbReference>
<reference evidence="2 3" key="1">
    <citation type="journal article" date="2021" name="BMC Biol.">
        <title>Horizontally acquired antibacterial genes associated with adaptive radiation of ladybird beetles.</title>
        <authorList>
            <person name="Li H.S."/>
            <person name="Tang X.F."/>
            <person name="Huang Y.H."/>
            <person name="Xu Z.Y."/>
            <person name="Chen M.L."/>
            <person name="Du X.Y."/>
            <person name="Qiu B.Y."/>
            <person name="Chen P.T."/>
            <person name="Zhang W."/>
            <person name="Slipinski A."/>
            <person name="Escalona H.E."/>
            <person name="Waterhouse R.M."/>
            <person name="Zwick A."/>
            <person name="Pang H."/>
        </authorList>
    </citation>
    <scope>NUCLEOTIDE SEQUENCE [LARGE SCALE GENOMIC DNA]</scope>
    <source>
        <strain evidence="2">SYSU2018</strain>
    </source>
</reference>
<dbReference type="AlphaFoldDB" id="A0ABD2NU72"/>
<sequence>MGFWYAEKCEPVVKGSVINLSDDCIQFVETGKSPRKSILKKNFPLEEEKYFTRLRALDELHSRNSGVNFESFKKMANSLEATLTSNKTVSCARRRLLNCLRDNEFCMIKCRKELDKFIDCIDGIRLEIVKAKFEKEIDLQNKKKTGNEGSQCAPPKKKEYLSNT</sequence>
<accession>A0ABD2NU72</accession>
<name>A0ABD2NU72_9CUCU</name>